<reference evidence="1" key="1">
    <citation type="submission" date="2023-03" db="EMBL/GenBank/DDBJ databases">
        <title>Massive genome expansion in bonnet fungi (Mycena s.s.) driven by repeated elements and novel gene families across ecological guilds.</title>
        <authorList>
            <consortium name="Lawrence Berkeley National Laboratory"/>
            <person name="Harder C.B."/>
            <person name="Miyauchi S."/>
            <person name="Viragh M."/>
            <person name="Kuo A."/>
            <person name="Thoen E."/>
            <person name="Andreopoulos B."/>
            <person name="Lu D."/>
            <person name="Skrede I."/>
            <person name="Drula E."/>
            <person name="Henrissat B."/>
            <person name="Morin E."/>
            <person name="Kohler A."/>
            <person name="Barry K."/>
            <person name="LaButti K."/>
            <person name="Morin E."/>
            <person name="Salamov A."/>
            <person name="Lipzen A."/>
            <person name="Mereny Z."/>
            <person name="Hegedus B."/>
            <person name="Baldrian P."/>
            <person name="Stursova M."/>
            <person name="Weitz H."/>
            <person name="Taylor A."/>
            <person name="Grigoriev I.V."/>
            <person name="Nagy L.G."/>
            <person name="Martin F."/>
            <person name="Kauserud H."/>
        </authorList>
    </citation>
    <scope>NUCLEOTIDE SEQUENCE</scope>
    <source>
        <strain evidence="1">CBHHK188m</strain>
    </source>
</reference>
<dbReference type="Proteomes" id="UP001215280">
    <property type="component" value="Unassembled WGS sequence"/>
</dbReference>
<comment type="caution">
    <text evidence="1">The sequence shown here is derived from an EMBL/GenBank/DDBJ whole genome shotgun (WGS) entry which is preliminary data.</text>
</comment>
<sequence length="256" mass="28165">MPTCRYCLSSADMPKLSLSPRLCTGIFRLISHGSDRTAHTNSLRTRTQLPRLRVRGAQAMLFGGIGAQRGFTPVDVLLQTRHNVPGAGDHVQVERECGEQEGHGDRVWERPRRCVLSFICLSLSPAGRASAIDFSLRGRRRPRRRTVSFVASGVRTKGLRLAFAVFRTESVRTARLSKGTNGTRKLVDAGGAGKGRDGKEIPEELELMLSAVRVHASFWVLHLSSSLCPAYGLSLCLGCFHWALTIARSKRACVIQ</sequence>
<organism evidence="1 2">
    <name type="scientific">Mycena maculata</name>
    <dbReference type="NCBI Taxonomy" id="230809"/>
    <lineage>
        <taxon>Eukaryota</taxon>
        <taxon>Fungi</taxon>
        <taxon>Dikarya</taxon>
        <taxon>Basidiomycota</taxon>
        <taxon>Agaricomycotina</taxon>
        <taxon>Agaricomycetes</taxon>
        <taxon>Agaricomycetidae</taxon>
        <taxon>Agaricales</taxon>
        <taxon>Marasmiineae</taxon>
        <taxon>Mycenaceae</taxon>
        <taxon>Mycena</taxon>
    </lineage>
</organism>
<dbReference type="AlphaFoldDB" id="A0AAD7NFL7"/>
<dbReference type="EMBL" id="JARJLG010000057">
    <property type="protein sequence ID" value="KAJ7757772.1"/>
    <property type="molecule type" value="Genomic_DNA"/>
</dbReference>
<keyword evidence="2" id="KW-1185">Reference proteome</keyword>
<name>A0AAD7NFL7_9AGAR</name>
<evidence type="ECO:0000313" key="1">
    <source>
        <dbReference type="EMBL" id="KAJ7757772.1"/>
    </source>
</evidence>
<protein>
    <submittedName>
        <fullName evidence="1">Uncharacterized protein</fullName>
    </submittedName>
</protein>
<gene>
    <name evidence="1" type="ORF">DFH07DRAFT_459112</name>
</gene>
<accession>A0AAD7NFL7</accession>
<evidence type="ECO:0000313" key="2">
    <source>
        <dbReference type="Proteomes" id="UP001215280"/>
    </source>
</evidence>
<proteinExistence type="predicted"/>